<keyword evidence="3" id="KW-0498">Mitosis</keyword>
<name>C1N0W3_MICPC</name>
<dbReference type="InterPro" id="IPR016158">
    <property type="entry name" value="Cullin_homology"/>
</dbReference>
<dbReference type="GO" id="GO:0051301">
    <property type="term" value="P:cell division"/>
    <property type="evidence" value="ECO:0007669"/>
    <property type="project" value="UniProtKB-KW"/>
</dbReference>
<dbReference type="PANTHER" id="PTHR45957:SF1">
    <property type="entry name" value="ANAPHASE-PROMOTING COMPLEX SUBUNIT 2"/>
    <property type="match status" value="1"/>
</dbReference>
<dbReference type="Pfam" id="PF26557">
    <property type="entry name" value="Cullin_AB"/>
    <property type="match status" value="1"/>
</dbReference>
<dbReference type="KEGG" id="mpp:MICPUCDRAFT_35295"/>
<accession>C1N0W3</accession>
<dbReference type="STRING" id="564608.C1N0W3"/>
<evidence type="ECO:0000313" key="11">
    <source>
        <dbReference type="Proteomes" id="UP000001876"/>
    </source>
</evidence>
<evidence type="ECO:0000313" key="10">
    <source>
        <dbReference type="EMBL" id="EEH54093.1"/>
    </source>
</evidence>
<keyword evidence="4" id="KW-0833">Ubl conjugation pathway</keyword>
<dbReference type="OMA" id="AAKWQES"/>
<sequence length="649" mass="70357">MDLDRPTPPIFSCKDALGAPWADAVAAVATGVGGGREWTERHEARDDGGCALGAVAEAAVAKALELSVRKTVSAKAKGVFDRRALPRLLRWLDAVPLQFLATTLGMTHGAGGPSGRTDADAAATASKLAEWRSRLEYAIHEHLGALRVSEFFDVIVEFPDSVPAVRDLRACLRRTTLHAQLVRRLRSAMQSRLLVAGAPTADIIEQYRLTIRALRALDPSGVVLRVVSGPLKEYLRERKDTIRCVVTMLMGGGGGGGDGDGGDDVDALLGADGDDAVEGSDDEIDRDDWEPEPVESEAASSRGRRRRAADELGHLIGIYGSKELLVNEYRNMLAERLLSKVGYDVDREMHTLELLKLRFGESSLHKCEVMLKDVLDSKRINANVKAPPAPGTPAAADVESSNLLRESPLDATIVSALFWPPFACEAPEFKPPPTMQSMMDAYGKRYHHLKAPRQMRWKPTLGTVVVEVMRGDIEIELSVSPIEAAVLTQFQTKERWGMDELAAELGITKATLRRKTVVWVNRGLVAEEKAPGAVGGSETSYYVLTSGKDGGDNKFGAAAADDEGGGGGAVASAEDQAAAGMKVYEQYVVGMLTNFPSLPLDRIHNMLKMFVSEPPYDKSIDQLEAFLTQLVGEDKLVLEGTQYRRRTSA</sequence>
<dbReference type="InterPro" id="IPR014786">
    <property type="entry name" value="ANAPC2_C"/>
</dbReference>
<evidence type="ECO:0000256" key="1">
    <source>
        <dbReference type="ARBA" id="ARBA00016068"/>
    </source>
</evidence>
<dbReference type="GO" id="GO:0070979">
    <property type="term" value="P:protein K11-linked ubiquitination"/>
    <property type="evidence" value="ECO:0007669"/>
    <property type="project" value="TreeGrafter"/>
</dbReference>
<feature type="compositionally biased region" description="Acidic residues" evidence="7">
    <location>
        <begin position="260"/>
        <end position="295"/>
    </location>
</feature>
<protein>
    <recommendedName>
        <fullName evidence="1">Anaphase-promoting complex subunit 2</fullName>
    </recommendedName>
</protein>
<feature type="domain" description="Cullin family profile" evidence="8">
    <location>
        <begin position="315"/>
        <end position="520"/>
    </location>
</feature>
<dbReference type="GO" id="GO:0020037">
    <property type="term" value="F:heme binding"/>
    <property type="evidence" value="ECO:0007669"/>
    <property type="project" value="InterPro"/>
</dbReference>
<dbReference type="GO" id="GO:0007091">
    <property type="term" value="P:metaphase/anaphase transition of mitotic cell cycle"/>
    <property type="evidence" value="ECO:0007669"/>
    <property type="project" value="TreeGrafter"/>
</dbReference>
<evidence type="ECO:0000256" key="3">
    <source>
        <dbReference type="ARBA" id="ARBA00022776"/>
    </source>
</evidence>
<keyword evidence="2" id="KW-0132">Cell division</keyword>
<keyword evidence="5" id="KW-0131">Cell cycle</keyword>
<dbReference type="SMART" id="SM01013">
    <property type="entry name" value="APC2"/>
    <property type="match status" value="1"/>
</dbReference>
<evidence type="ECO:0000256" key="7">
    <source>
        <dbReference type="SAM" id="MobiDB-lite"/>
    </source>
</evidence>
<dbReference type="AlphaFoldDB" id="C1N0W3"/>
<evidence type="ECO:0000259" key="9">
    <source>
        <dbReference type="PROSITE" id="PS50873"/>
    </source>
</evidence>
<dbReference type="InterPro" id="IPR036388">
    <property type="entry name" value="WH-like_DNA-bd_sf"/>
</dbReference>
<keyword evidence="11" id="KW-1185">Reference proteome</keyword>
<dbReference type="eggNOG" id="KOG2165">
    <property type="taxonomic scope" value="Eukaryota"/>
</dbReference>
<dbReference type="GeneID" id="9687146"/>
<dbReference type="GO" id="GO:0004601">
    <property type="term" value="F:peroxidase activity"/>
    <property type="evidence" value="ECO:0007669"/>
    <property type="project" value="InterPro"/>
</dbReference>
<dbReference type="Gene3D" id="1.10.10.10">
    <property type="entry name" value="Winged helix-like DNA-binding domain superfamily/Winged helix DNA-binding domain"/>
    <property type="match status" value="1"/>
</dbReference>
<dbReference type="InterPro" id="IPR036317">
    <property type="entry name" value="Cullin_homology_sf"/>
</dbReference>
<evidence type="ECO:0000259" key="8">
    <source>
        <dbReference type="PROSITE" id="PS50069"/>
    </source>
</evidence>
<dbReference type="GO" id="GO:0031625">
    <property type="term" value="F:ubiquitin protein ligase binding"/>
    <property type="evidence" value="ECO:0007669"/>
    <property type="project" value="InterPro"/>
</dbReference>
<dbReference type="SMART" id="SM00182">
    <property type="entry name" value="CULLIN"/>
    <property type="match status" value="1"/>
</dbReference>
<dbReference type="Proteomes" id="UP000001876">
    <property type="component" value="Unassembled WGS sequence"/>
</dbReference>
<dbReference type="GO" id="GO:0005680">
    <property type="term" value="C:anaphase-promoting complex"/>
    <property type="evidence" value="ECO:0007669"/>
    <property type="project" value="TreeGrafter"/>
</dbReference>
<dbReference type="Pfam" id="PF25773">
    <property type="entry name" value="TPR_ANAPC2"/>
    <property type="match status" value="1"/>
</dbReference>
<evidence type="ECO:0000256" key="5">
    <source>
        <dbReference type="ARBA" id="ARBA00023306"/>
    </source>
</evidence>
<dbReference type="GO" id="GO:0006979">
    <property type="term" value="P:response to oxidative stress"/>
    <property type="evidence" value="ECO:0007669"/>
    <property type="project" value="InterPro"/>
</dbReference>
<gene>
    <name evidence="10" type="ORF">MICPUCDRAFT_35295</name>
</gene>
<dbReference type="Gene3D" id="3.30.230.130">
    <property type="entry name" value="Cullin, Chain C, Domain 2"/>
    <property type="match status" value="1"/>
</dbReference>
<evidence type="ECO:0000256" key="2">
    <source>
        <dbReference type="ARBA" id="ARBA00022618"/>
    </source>
</evidence>
<feature type="region of interest" description="Disordered" evidence="7">
    <location>
        <begin position="255"/>
        <end position="305"/>
    </location>
</feature>
<dbReference type="InterPro" id="IPR044554">
    <property type="entry name" value="ANAPC2"/>
</dbReference>
<dbReference type="InterPro" id="IPR059120">
    <property type="entry name" value="Cullin-like_AB"/>
</dbReference>
<feature type="domain" description="Plant heme peroxidase family profile" evidence="9">
    <location>
        <begin position="1"/>
        <end position="108"/>
    </location>
</feature>
<dbReference type="Pfam" id="PF08672">
    <property type="entry name" value="ANAPC2"/>
    <property type="match status" value="1"/>
</dbReference>
<dbReference type="PROSITE" id="PS50873">
    <property type="entry name" value="PEROXIDASE_4"/>
    <property type="match status" value="1"/>
</dbReference>
<dbReference type="RefSeq" id="XP_003061463.1">
    <property type="nucleotide sequence ID" value="XM_003061417.1"/>
</dbReference>
<dbReference type="PANTHER" id="PTHR45957">
    <property type="entry name" value="ANAPHASE-PROMOTING COMPLEX SUBUNIT 2"/>
    <property type="match status" value="1"/>
</dbReference>
<organism evidence="11">
    <name type="scientific">Micromonas pusilla (strain CCMP1545)</name>
    <name type="common">Picoplanktonic green alga</name>
    <dbReference type="NCBI Taxonomy" id="564608"/>
    <lineage>
        <taxon>Eukaryota</taxon>
        <taxon>Viridiplantae</taxon>
        <taxon>Chlorophyta</taxon>
        <taxon>Mamiellophyceae</taxon>
        <taxon>Mamiellales</taxon>
        <taxon>Mamiellaceae</taxon>
        <taxon>Micromonas</taxon>
    </lineage>
</organism>
<dbReference type="SUPFAM" id="SSF75632">
    <property type="entry name" value="Cullin homology domain"/>
    <property type="match status" value="1"/>
</dbReference>
<dbReference type="Gene3D" id="1.20.1310.10">
    <property type="entry name" value="Cullin Repeats"/>
    <property type="match status" value="1"/>
</dbReference>
<reference evidence="10 11" key="1">
    <citation type="journal article" date="2009" name="Science">
        <title>Green evolution and dynamic adaptations revealed by genomes of the marine picoeukaryotes Micromonas.</title>
        <authorList>
            <person name="Worden A.Z."/>
            <person name="Lee J.H."/>
            <person name="Mock T."/>
            <person name="Rouze P."/>
            <person name="Simmons M.P."/>
            <person name="Aerts A.L."/>
            <person name="Allen A.E."/>
            <person name="Cuvelier M.L."/>
            <person name="Derelle E."/>
            <person name="Everett M.V."/>
            <person name="Foulon E."/>
            <person name="Grimwood J."/>
            <person name="Gundlach H."/>
            <person name="Henrissat B."/>
            <person name="Napoli C."/>
            <person name="McDonald S.M."/>
            <person name="Parker M.S."/>
            <person name="Rombauts S."/>
            <person name="Salamov A."/>
            <person name="Von Dassow P."/>
            <person name="Badger J.H."/>
            <person name="Coutinho P.M."/>
            <person name="Demir E."/>
            <person name="Dubchak I."/>
            <person name="Gentemann C."/>
            <person name="Eikrem W."/>
            <person name="Gready J.E."/>
            <person name="John U."/>
            <person name="Lanier W."/>
            <person name="Lindquist E.A."/>
            <person name="Lucas S."/>
            <person name="Mayer K.F."/>
            <person name="Moreau H."/>
            <person name="Not F."/>
            <person name="Otillar R."/>
            <person name="Panaud O."/>
            <person name="Pangilinan J."/>
            <person name="Paulsen I."/>
            <person name="Piegu B."/>
            <person name="Poliakov A."/>
            <person name="Robbens S."/>
            <person name="Schmutz J."/>
            <person name="Toulza E."/>
            <person name="Wyss T."/>
            <person name="Zelensky A."/>
            <person name="Zhou K."/>
            <person name="Armbrust E.V."/>
            <person name="Bhattacharya D."/>
            <person name="Goodenough U.W."/>
            <person name="Van de Peer Y."/>
            <person name="Grigoriev I.V."/>
        </authorList>
    </citation>
    <scope>NUCLEOTIDE SEQUENCE [LARGE SCALE GENOMIC DNA]</scope>
    <source>
        <strain evidence="10 11">CCMP1545</strain>
    </source>
</reference>
<dbReference type="EMBL" id="GG663744">
    <property type="protein sequence ID" value="EEH54093.1"/>
    <property type="molecule type" value="Genomic_DNA"/>
</dbReference>
<dbReference type="GO" id="GO:0006511">
    <property type="term" value="P:ubiquitin-dependent protein catabolic process"/>
    <property type="evidence" value="ECO:0007669"/>
    <property type="project" value="InterPro"/>
</dbReference>
<dbReference type="OrthoDB" id="5581181at2759"/>
<dbReference type="InterPro" id="IPR036390">
    <property type="entry name" value="WH_DNA-bd_sf"/>
</dbReference>
<dbReference type="InterPro" id="IPR002016">
    <property type="entry name" value="Haem_peroxidase"/>
</dbReference>
<evidence type="ECO:0000256" key="6">
    <source>
        <dbReference type="PROSITE-ProRule" id="PRU00330"/>
    </source>
</evidence>
<evidence type="ECO:0000256" key="4">
    <source>
        <dbReference type="ARBA" id="ARBA00022786"/>
    </source>
</evidence>
<dbReference type="PROSITE" id="PS50069">
    <property type="entry name" value="CULLIN_2"/>
    <property type="match status" value="1"/>
</dbReference>
<dbReference type="InterPro" id="IPR057975">
    <property type="entry name" value="TPR_ANAPC2"/>
</dbReference>
<dbReference type="SUPFAM" id="SSF46785">
    <property type="entry name" value="Winged helix' DNA-binding domain"/>
    <property type="match status" value="1"/>
</dbReference>
<comment type="similarity">
    <text evidence="6">Belongs to the cullin family.</text>
</comment>
<proteinExistence type="inferred from homology"/>